<feature type="transmembrane region" description="Helical" evidence="2">
    <location>
        <begin position="221"/>
        <end position="245"/>
    </location>
</feature>
<evidence type="ECO:0000313" key="3">
    <source>
        <dbReference type="EMBL" id="GGJ99495.1"/>
    </source>
</evidence>
<feature type="transmembrane region" description="Helical" evidence="2">
    <location>
        <begin position="297"/>
        <end position="316"/>
    </location>
</feature>
<reference evidence="3" key="2">
    <citation type="submission" date="2020-09" db="EMBL/GenBank/DDBJ databases">
        <authorList>
            <person name="Sun Q."/>
            <person name="Ohkuma M."/>
        </authorList>
    </citation>
    <scope>NUCLEOTIDE SEQUENCE</scope>
    <source>
        <strain evidence="3">JCM 3090</strain>
    </source>
</reference>
<keyword evidence="2" id="KW-0812">Transmembrane</keyword>
<feature type="transmembrane region" description="Helical" evidence="2">
    <location>
        <begin position="143"/>
        <end position="166"/>
    </location>
</feature>
<dbReference type="InterPro" id="IPR045931">
    <property type="entry name" value="DUF6350"/>
</dbReference>
<keyword evidence="4" id="KW-1185">Reference proteome</keyword>
<dbReference type="Pfam" id="PF19877">
    <property type="entry name" value="DUF6350"/>
    <property type="match status" value="1"/>
</dbReference>
<name>A0A8J3FAY2_9ACTN</name>
<dbReference type="Proteomes" id="UP000649739">
    <property type="component" value="Unassembled WGS sequence"/>
</dbReference>
<feature type="transmembrane region" description="Helical" evidence="2">
    <location>
        <begin position="322"/>
        <end position="344"/>
    </location>
</feature>
<organism evidence="3 4">
    <name type="scientific">Pilimelia anulata</name>
    <dbReference type="NCBI Taxonomy" id="53371"/>
    <lineage>
        <taxon>Bacteria</taxon>
        <taxon>Bacillati</taxon>
        <taxon>Actinomycetota</taxon>
        <taxon>Actinomycetes</taxon>
        <taxon>Micromonosporales</taxon>
        <taxon>Micromonosporaceae</taxon>
        <taxon>Pilimelia</taxon>
    </lineage>
</organism>
<feature type="transmembrane region" description="Helical" evidence="2">
    <location>
        <begin position="178"/>
        <end position="200"/>
    </location>
</feature>
<feature type="transmembrane region" description="Helical" evidence="2">
    <location>
        <begin position="53"/>
        <end position="80"/>
    </location>
</feature>
<feature type="transmembrane region" description="Helical" evidence="2">
    <location>
        <begin position="356"/>
        <end position="380"/>
    </location>
</feature>
<protein>
    <submittedName>
        <fullName evidence="3">Uncharacterized protein</fullName>
    </submittedName>
</protein>
<sequence>MAATRDDTDPARDSDPAGDDAQPTVLLDLDELRSRPTVVLPRQRRPGRKRAPLLLAAAVAVGWATLVSALPPLLAGWFAGTGFGTGLRLGLAGWLLGHGVPVRTAVGPLTLAPLALGALAAWRLERAGLHAVRAIGARRTGAIGRTLAVAGALGLVYGLVGGLAALVVGGDGEVAVTAWRAVLTLTVFGAVAGGVGAARASGAAARLHRALPVPVRLAARFGTVAALTLLALGAAAAGLALALAWDDASKVLGAYRTGVGGQLGLTLLCAAYLPNVAVWAAAYLLGPGFALGTETSVTVAEVHVGALPAVPLFAGLPDGDLAGLGLFVAAAPVLAGGFGGWLLARAAPRGGDGPDWSRLLGAAALSGPVAGALLGAAAWAGGGALGAGRLAELGPVAWQVALVAAGGGLVGAVLVAAAHGLLRGRRR</sequence>
<feature type="transmembrane region" description="Helical" evidence="2">
    <location>
        <begin position="100"/>
        <end position="122"/>
    </location>
</feature>
<evidence type="ECO:0000313" key="4">
    <source>
        <dbReference type="Proteomes" id="UP000649739"/>
    </source>
</evidence>
<accession>A0A8J3FAY2</accession>
<comment type="caution">
    <text evidence="3">The sequence shown here is derived from an EMBL/GenBank/DDBJ whole genome shotgun (WGS) entry which is preliminary data.</text>
</comment>
<feature type="transmembrane region" description="Helical" evidence="2">
    <location>
        <begin position="265"/>
        <end position="285"/>
    </location>
</feature>
<gene>
    <name evidence="3" type="ORF">GCM10010123_31710</name>
</gene>
<feature type="transmembrane region" description="Helical" evidence="2">
    <location>
        <begin position="400"/>
        <end position="422"/>
    </location>
</feature>
<keyword evidence="2" id="KW-0472">Membrane</keyword>
<evidence type="ECO:0000256" key="2">
    <source>
        <dbReference type="SAM" id="Phobius"/>
    </source>
</evidence>
<proteinExistence type="predicted"/>
<feature type="region of interest" description="Disordered" evidence="1">
    <location>
        <begin position="1"/>
        <end position="25"/>
    </location>
</feature>
<dbReference type="RefSeq" id="WP_189170913.1">
    <property type="nucleotide sequence ID" value="NZ_BMQB01000006.1"/>
</dbReference>
<feature type="compositionally biased region" description="Basic and acidic residues" evidence="1">
    <location>
        <begin position="1"/>
        <end position="15"/>
    </location>
</feature>
<keyword evidence="2" id="KW-1133">Transmembrane helix</keyword>
<dbReference type="AlphaFoldDB" id="A0A8J3FAY2"/>
<evidence type="ECO:0000256" key="1">
    <source>
        <dbReference type="SAM" id="MobiDB-lite"/>
    </source>
</evidence>
<dbReference type="EMBL" id="BMQB01000006">
    <property type="protein sequence ID" value="GGJ99495.1"/>
    <property type="molecule type" value="Genomic_DNA"/>
</dbReference>
<reference evidence="3" key="1">
    <citation type="journal article" date="2014" name="Int. J. Syst. Evol. Microbiol.">
        <title>Complete genome sequence of Corynebacterium casei LMG S-19264T (=DSM 44701T), isolated from a smear-ripened cheese.</title>
        <authorList>
            <consortium name="US DOE Joint Genome Institute (JGI-PGF)"/>
            <person name="Walter F."/>
            <person name="Albersmeier A."/>
            <person name="Kalinowski J."/>
            <person name="Ruckert C."/>
        </authorList>
    </citation>
    <scope>NUCLEOTIDE SEQUENCE</scope>
    <source>
        <strain evidence="3">JCM 3090</strain>
    </source>
</reference>